<reference evidence="1 2" key="1">
    <citation type="submission" date="2019-06" db="EMBL/GenBank/DDBJ databases">
        <title>Sequencing the genomes of 1000 actinobacteria strains.</title>
        <authorList>
            <person name="Klenk H.-P."/>
        </authorList>
    </citation>
    <scope>NUCLEOTIDE SEQUENCE [LARGE SCALE GENOMIC DNA]</scope>
    <source>
        <strain evidence="1 2">DSM 102200</strain>
    </source>
</reference>
<accession>A0A543CIL1</accession>
<keyword evidence="1" id="KW-0808">Transferase</keyword>
<evidence type="ECO:0000313" key="2">
    <source>
        <dbReference type="Proteomes" id="UP000316096"/>
    </source>
</evidence>
<keyword evidence="1" id="KW-0032">Aminotransferase</keyword>
<dbReference type="Gene3D" id="3.20.10.10">
    <property type="entry name" value="D-amino Acid Aminotransferase, subunit A, domain 2"/>
    <property type="match status" value="1"/>
</dbReference>
<dbReference type="InterPro" id="IPR036038">
    <property type="entry name" value="Aminotransferase-like"/>
</dbReference>
<dbReference type="InterPro" id="IPR001544">
    <property type="entry name" value="Aminotrans_IV"/>
</dbReference>
<protein>
    <submittedName>
        <fullName evidence="1">Branched-subunit amino acid aminotransferase/4-amino-4-deoxychorismate lyase</fullName>
    </submittedName>
</protein>
<dbReference type="Proteomes" id="UP000316096">
    <property type="component" value="Unassembled WGS sequence"/>
</dbReference>
<sequence>MDAVTALPRFEIDGHAATTSELSVLAMLNYGHFTAMQVRGGRTRGLDLHLARLDAANRELYGAGLPGELVRDRIRHALGEISDAAVRVIVFGESPSVMVVVRPPIAGPDTALGLRTVSYQRPLAHVKHLGGFGQSYHRRLAEREGFDEALLTDPDGVISEGAITNLGCFDGTSVIWPDAPALDGITMLLLEKALPAQGVPSRRGPVLVADLGKFRGVFVTNSRGVAAVERVDDLRLGVDEAFMKTVTQAYESVTWDVI</sequence>
<evidence type="ECO:0000313" key="1">
    <source>
        <dbReference type="EMBL" id="TQL96933.1"/>
    </source>
</evidence>
<dbReference type="Gene3D" id="3.30.470.10">
    <property type="match status" value="1"/>
</dbReference>
<dbReference type="NCBIfam" id="NF006734">
    <property type="entry name" value="PRK09266.1"/>
    <property type="match status" value="1"/>
</dbReference>
<name>A0A543CIL1_9ACTN</name>
<dbReference type="GO" id="GO:0008483">
    <property type="term" value="F:transaminase activity"/>
    <property type="evidence" value="ECO:0007669"/>
    <property type="project" value="UniProtKB-KW"/>
</dbReference>
<dbReference type="AlphaFoldDB" id="A0A543CIL1"/>
<dbReference type="InterPro" id="IPR043131">
    <property type="entry name" value="BCAT-like_N"/>
</dbReference>
<dbReference type="GO" id="GO:0016829">
    <property type="term" value="F:lyase activity"/>
    <property type="evidence" value="ECO:0007669"/>
    <property type="project" value="UniProtKB-KW"/>
</dbReference>
<keyword evidence="1" id="KW-0456">Lyase</keyword>
<proteinExistence type="predicted"/>
<dbReference type="InterPro" id="IPR043132">
    <property type="entry name" value="BCAT-like_C"/>
</dbReference>
<dbReference type="EMBL" id="VFOZ01000001">
    <property type="protein sequence ID" value="TQL96933.1"/>
    <property type="molecule type" value="Genomic_DNA"/>
</dbReference>
<dbReference type="Pfam" id="PF01063">
    <property type="entry name" value="Aminotran_4"/>
    <property type="match status" value="1"/>
</dbReference>
<organism evidence="1 2">
    <name type="scientific">Actinoallomurus bryophytorum</name>
    <dbReference type="NCBI Taxonomy" id="1490222"/>
    <lineage>
        <taxon>Bacteria</taxon>
        <taxon>Bacillati</taxon>
        <taxon>Actinomycetota</taxon>
        <taxon>Actinomycetes</taxon>
        <taxon>Streptosporangiales</taxon>
        <taxon>Thermomonosporaceae</taxon>
        <taxon>Actinoallomurus</taxon>
    </lineage>
</organism>
<comment type="caution">
    <text evidence="1">The sequence shown here is derived from an EMBL/GenBank/DDBJ whole genome shotgun (WGS) entry which is preliminary data.</text>
</comment>
<keyword evidence="2" id="KW-1185">Reference proteome</keyword>
<dbReference type="SUPFAM" id="SSF56752">
    <property type="entry name" value="D-aminoacid aminotransferase-like PLP-dependent enzymes"/>
    <property type="match status" value="1"/>
</dbReference>
<gene>
    <name evidence="1" type="ORF">FB559_2486</name>
</gene>